<dbReference type="GO" id="GO:0005975">
    <property type="term" value="P:carbohydrate metabolic process"/>
    <property type="evidence" value="ECO:0007669"/>
    <property type="project" value="UniProtKB-ARBA"/>
</dbReference>
<dbReference type="InterPro" id="IPR057246">
    <property type="entry name" value="CARBOXYPEPT_ZN_1"/>
</dbReference>
<keyword evidence="9" id="KW-1133">Transmembrane helix</keyword>
<evidence type="ECO:0000256" key="8">
    <source>
        <dbReference type="PROSITE-ProRule" id="PRU01379"/>
    </source>
</evidence>
<dbReference type="GO" id="GO:0005509">
    <property type="term" value="F:calcium ion binding"/>
    <property type="evidence" value="ECO:0007669"/>
    <property type="project" value="InterPro"/>
</dbReference>
<feature type="signal peptide" evidence="10">
    <location>
        <begin position="1"/>
        <end position="28"/>
    </location>
</feature>
<comment type="cofactor">
    <cofactor evidence="1">
        <name>Zn(2+)</name>
        <dbReference type="ChEBI" id="CHEBI:29105"/>
    </cofactor>
</comment>
<feature type="domain" description="Peptidase M14" evidence="11">
    <location>
        <begin position="128"/>
        <end position="472"/>
    </location>
</feature>
<comment type="similarity">
    <text evidence="2 8">Belongs to the peptidase M14 family.</text>
</comment>
<dbReference type="Gene3D" id="2.60.40.10">
    <property type="entry name" value="Immunoglobulins"/>
    <property type="match status" value="1"/>
</dbReference>
<dbReference type="GO" id="GO:0004181">
    <property type="term" value="F:metallocarboxypeptidase activity"/>
    <property type="evidence" value="ECO:0007669"/>
    <property type="project" value="InterPro"/>
</dbReference>
<dbReference type="PANTHER" id="PTHR11705">
    <property type="entry name" value="PROTEASE FAMILY M14 CARBOXYPEPTIDASE A,B"/>
    <property type="match status" value="1"/>
</dbReference>
<feature type="chain" id="PRO_5039005600" description="Peptidase M14 domain-containing protein" evidence="10">
    <location>
        <begin position="29"/>
        <end position="833"/>
    </location>
</feature>
<keyword evidence="9" id="KW-0812">Transmembrane</keyword>
<evidence type="ECO:0000256" key="3">
    <source>
        <dbReference type="ARBA" id="ARBA00022670"/>
    </source>
</evidence>
<keyword evidence="5" id="KW-0378">Hydrolase</keyword>
<evidence type="ECO:0000256" key="6">
    <source>
        <dbReference type="ARBA" id="ARBA00022833"/>
    </source>
</evidence>
<dbReference type="InterPro" id="IPR000834">
    <property type="entry name" value="Peptidase_M14"/>
</dbReference>
<dbReference type="Gene3D" id="3.40.630.10">
    <property type="entry name" value="Zn peptidases"/>
    <property type="match status" value="1"/>
</dbReference>
<dbReference type="PRINTS" id="PR00765">
    <property type="entry name" value="CRBOXYPTASEA"/>
</dbReference>
<accession>A0A3L7AWX8</accession>
<evidence type="ECO:0000256" key="10">
    <source>
        <dbReference type="SAM" id="SignalP"/>
    </source>
</evidence>
<sequence>MALHRLITASALSTVLIGGLLLAPQAAAVADEAGPLLLTVPTTAADQVLDLDVVEANDAGLVVLADPATESLLATRGVRVISSAPYATSIGQAPAQAPRARSFAAAAAPTYPLPGRLAGTEYETYFGGYRTAAAYDKFSTDIATSYPELVQRVDFGESWEKKNGKGGSNLVAIRITGDVKNQPAPTDGQEGRPRFVLVAQAHAREIITSELAWRYATELLNGYGVDPQVTALLDSTEVWINFQNNPDSIRQVETALGTSPVNAAGDATPPNSSKAWQRKNANNTLFAPTSTNWSSQQHGIDLNRNWAFKWGGASTSTNPNAVTYLGPSPASEPETAQLATLLTQLFGEYRTESTTAAPDTRTGTYINLHSYSDYVIYPYAYDKNDAVPNLAPIKASAFRQSFASGFQTGKAGEILYDNAGNDIDWIYSQLGVPAYTYEIGTASTGGFFPAYTRVADFWAKVSPGIHFAAEAAYAPYTATLGGVVTEVSAERAENGSVQITGTASDDVYGKDPRSAARRPAVTNITEAEAAVAYDRNSIDKTVPLTVAAPGTEATFSGTVAVTRDNASFNRVFVRVKNGSSQWGPWRAAEVAQIDAPVYSGPTTFTLTAGEEQNIQLNAASVVPAEYAVFDGALPEGLTLDQETGVISGSVTKAGTSTATLIIANGSASINPELTFTVEPAALSTFDLGLSAPAPKQGDTITITALGIDEYGNQIADFSDRVVLTSDVASDVIVGNTVRFPHASPHIITATFEGVSTSILVEVTPVAVDGGTTPPTTVPTPGSSALPVDNAGAKNPGHSIANTGAEIGGILVALTLLLGAGTALVVRRRRSSEV</sequence>
<dbReference type="Proteomes" id="UP000269438">
    <property type="component" value="Unassembled WGS sequence"/>
</dbReference>
<keyword evidence="10" id="KW-0732">Signal</keyword>
<dbReference type="PROSITE" id="PS00132">
    <property type="entry name" value="CARBOXYPEPT_ZN_1"/>
    <property type="match status" value="1"/>
</dbReference>
<dbReference type="Pfam" id="PF05345">
    <property type="entry name" value="He_PIG"/>
    <property type="match status" value="1"/>
</dbReference>
<dbReference type="GO" id="GO:0016020">
    <property type="term" value="C:membrane"/>
    <property type="evidence" value="ECO:0007669"/>
    <property type="project" value="InterPro"/>
</dbReference>
<organism evidence="12 13">
    <name type="scientific">Mycetocola lacteus</name>
    <dbReference type="NCBI Taxonomy" id="76637"/>
    <lineage>
        <taxon>Bacteria</taxon>
        <taxon>Bacillati</taxon>
        <taxon>Actinomycetota</taxon>
        <taxon>Actinomycetes</taxon>
        <taxon>Micrococcales</taxon>
        <taxon>Microbacteriaceae</taxon>
        <taxon>Mycetocola</taxon>
    </lineage>
</organism>
<evidence type="ECO:0000256" key="1">
    <source>
        <dbReference type="ARBA" id="ARBA00001947"/>
    </source>
</evidence>
<keyword evidence="7" id="KW-0482">Metalloprotease</keyword>
<dbReference type="AlphaFoldDB" id="A0A3L7AWX8"/>
<proteinExistence type="inferred from homology"/>
<feature type="active site" description="Proton donor/acceptor" evidence="8">
    <location>
        <position position="438"/>
    </location>
</feature>
<keyword evidence="9" id="KW-0472">Membrane</keyword>
<evidence type="ECO:0000313" key="13">
    <source>
        <dbReference type="Proteomes" id="UP000269438"/>
    </source>
</evidence>
<dbReference type="OrthoDB" id="5240362at2"/>
<dbReference type="EMBL" id="RCUY01000001">
    <property type="protein sequence ID" value="RLP84724.1"/>
    <property type="molecule type" value="Genomic_DNA"/>
</dbReference>
<evidence type="ECO:0000256" key="5">
    <source>
        <dbReference type="ARBA" id="ARBA00022801"/>
    </source>
</evidence>
<dbReference type="PROSITE" id="PS52035">
    <property type="entry name" value="PEPTIDASE_M14"/>
    <property type="match status" value="1"/>
</dbReference>
<evidence type="ECO:0000256" key="2">
    <source>
        <dbReference type="ARBA" id="ARBA00005988"/>
    </source>
</evidence>
<comment type="caution">
    <text evidence="12">The sequence shown here is derived from an EMBL/GenBank/DDBJ whole genome shotgun (WGS) entry which is preliminary data.</text>
</comment>
<dbReference type="InterPro" id="IPR013783">
    <property type="entry name" value="Ig-like_fold"/>
</dbReference>
<evidence type="ECO:0000256" key="4">
    <source>
        <dbReference type="ARBA" id="ARBA00022723"/>
    </source>
</evidence>
<dbReference type="GO" id="GO:0006508">
    <property type="term" value="P:proteolysis"/>
    <property type="evidence" value="ECO:0007669"/>
    <property type="project" value="UniProtKB-KW"/>
</dbReference>
<gene>
    <name evidence="12" type="ORF">D9V34_01640</name>
</gene>
<name>A0A3L7AWX8_9MICO</name>
<dbReference type="GO" id="GO:0008270">
    <property type="term" value="F:zinc ion binding"/>
    <property type="evidence" value="ECO:0007669"/>
    <property type="project" value="InterPro"/>
</dbReference>
<evidence type="ECO:0000313" key="12">
    <source>
        <dbReference type="EMBL" id="RLP84724.1"/>
    </source>
</evidence>
<dbReference type="GO" id="GO:0005615">
    <property type="term" value="C:extracellular space"/>
    <property type="evidence" value="ECO:0007669"/>
    <property type="project" value="TreeGrafter"/>
</dbReference>
<evidence type="ECO:0000256" key="9">
    <source>
        <dbReference type="SAM" id="Phobius"/>
    </source>
</evidence>
<evidence type="ECO:0000256" key="7">
    <source>
        <dbReference type="ARBA" id="ARBA00023049"/>
    </source>
</evidence>
<dbReference type="PANTHER" id="PTHR11705:SF143">
    <property type="entry name" value="SLL0236 PROTEIN"/>
    <property type="match status" value="1"/>
</dbReference>
<keyword evidence="4" id="KW-0479">Metal-binding</keyword>
<keyword evidence="3" id="KW-0645">Protease</keyword>
<feature type="transmembrane region" description="Helical" evidence="9">
    <location>
        <begin position="806"/>
        <end position="825"/>
    </location>
</feature>
<protein>
    <recommendedName>
        <fullName evidence="11">Peptidase M14 domain-containing protein</fullName>
    </recommendedName>
</protein>
<dbReference type="RefSeq" id="WP_121687196.1">
    <property type="nucleotide sequence ID" value="NZ_RCUY01000001.1"/>
</dbReference>
<dbReference type="Pfam" id="PF00246">
    <property type="entry name" value="Peptidase_M14"/>
    <property type="match status" value="1"/>
</dbReference>
<evidence type="ECO:0000259" key="11">
    <source>
        <dbReference type="PROSITE" id="PS52035"/>
    </source>
</evidence>
<reference evidence="12 13" key="1">
    <citation type="submission" date="2018-10" db="EMBL/GenBank/DDBJ databases">
        <authorList>
            <person name="Li J."/>
        </authorList>
    </citation>
    <scope>NUCLEOTIDE SEQUENCE [LARGE SCALE GENOMIC DNA]</scope>
    <source>
        <strain evidence="12 13">JCM 11654</strain>
    </source>
</reference>
<dbReference type="SMART" id="SM00631">
    <property type="entry name" value="Zn_pept"/>
    <property type="match status" value="1"/>
</dbReference>
<keyword evidence="13" id="KW-1185">Reference proteome</keyword>
<dbReference type="SUPFAM" id="SSF49313">
    <property type="entry name" value="Cadherin-like"/>
    <property type="match status" value="1"/>
</dbReference>
<dbReference type="InterPro" id="IPR015919">
    <property type="entry name" value="Cadherin-like_sf"/>
</dbReference>
<dbReference type="SUPFAM" id="SSF53187">
    <property type="entry name" value="Zn-dependent exopeptidases"/>
    <property type="match status" value="1"/>
</dbReference>
<keyword evidence="6" id="KW-0862">Zinc</keyword>